<evidence type="ECO:0000313" key="2">
    <source>
        <dbReference type="Proteomes" id="UP001140096"/>
    </source>
</evidence>
<organism evidence="1 2">
    <name type="scientific">Coemansia furcata</name>
    <dbReference type="NCBI Taxonomy" id="417177"/>
    <lineage>
        <taxon>Eukaryota</taxon>
        <taxon>Fungi</taxon>
        <taxon>Fungi incertae sedis</taxon>
        <taxon>Zoopagomycota</taxon>
        <taxon>Kickxellomycotina</taxon>
        <taxon>Kickxellomycetes</taxon>
        <taxon>Kickxellales</taxon>
        <taxon>Kickxellaceae</taxon>
        <taxon>Coemansia</taxon>
    </lineage>
</organism>
<sequence>VGDEDTTAHHAPDNADDDDDDEQDDDDGSAQVAATAAAANDTVIDEDMRKYGDEVATVLQLAKNNTFYQQGIMLMYCLIQKLRELGGELTSLVPLFHMAASYIMFDTRGIYHLLRNLAAKYPGLIECPETSENRFVQNRLEHLPAVLNLPPKLVQRPGEDVVGNRAYFRHSFSTDGIGVSLSTRQWKSRPNATKNPESDEKKAKRLTDAAAESVAPDKASTNYDREIVAIDPGHQAIITAIRMCDPNWTYSLSADEYYRMCGYDDDKAKDDKEISNMDG</sequence>
<protein>
    <submittedName>
        <fullName evidence="1">Uncharacterized protein</fullName>
    </submittedName>
</protein>
<dbReference type="Proteomes" id="UP001140096">
    <property type="component" value="Unassembled WGS sequence"/>
</dbReference>
<comment type="caution">
    <text evidence="1">The sequence shown here is derived from an EMBL/GenBank/DDBJ whole genome shotgun (WGS) entry which is preliminary data.</text>
</comment>
<keyword evidence="2" id="KW-1185">Reference proteome</keyword>
<proteinExistence type="predicted"/>
<feature type="non-terminal residue" evidence="1">
    <location>
        <position position="279"/>
    </location>
</feature>
<accession>A0ACC1KSF5</accession>
<gene>
    <name evidence="1" type="ORF">H4S07_006817</name>
</gene>
<reference evidence="1" key="1">
    <citation type="submission" date="2022-07" db="EMBL/GenBank/DDBJ databases">
        <title>Phylogenomic reconstructions and comparative analyses of Kickxellomycotina fungi.</title>
        <authorList>
            <person name="Reynolds N.K."/>
            <person name="Stajich J.E."/>
            <person name="Barry K."/>
            <person name="Grigoriev I.V."/>
            <person name="Crous P."/>
            <person name="Smith M.E."/>
        </authorList>
    </citation>
    <scope>NUCLEOTIDE SEQUENCE</scope>
    <source>
        <strain evidence="1">CBS 102833</strain>
    </source>
</reference>
<name>A0ACC1KSF5_9FUNG</name>
<feature type="non-terminal residue" evidence="1">
    <location>
        <position position="1"/>
    </location>
</feature>
<dbReference type="EMBL" id="JANBUP010004368">
    <property type="protein sequence ID" value="KAJ2794225.1"/>
    <property type="molecule type" value="Genomic_DNA"/>
</dbReference>
<evidence type="ECO:0000313" key="1">
    <source>
        <dbReference type="EMBL" id="KAJ2794225.1"/>
    </source>
</evidence>